<dbReference type="InterPro" id="IPR036291">
    <property type="entry name" value="NAD(P)-bd_dom_sf"/>
</dbReference>
<sequence>MTASTDTGVAVVTGGGSGIGRACADALAAAGHRVAVLDLSPGTSGPHHPVVADVTSTASLAAAVAEVERALGPVSVVVHAAGISGPWQGLLDLPESTWNQIMDVNAGGTFRVCKALLPGMVERGYGRVVLVASVAGKEGSALLPAYSASKAAVIALAKALGKDLATSGVLVNAVTPAGIDAGMTHENSPEIQDTMRAAIPMGRLGTAQEVAALVAWLASPACSFSTGAVFDLSGGRSTH</sequence>
<name>A0A1J4NRU5_9ACTN</name>
<comment type="caution">
    <text evidence="3">The sequence shown here is derived from an EMBL/GenBank/DDBJ whole genome shotgun (WGS) entry which is preliminary data.</text>
</comment>
<dbReference type="PRINTS" id="PR00080">
    <property type="entry name" value="SDRFAMILY"/>
</dbReference>
<reference evidence="3" key="1">
    <citation type="submission" date="2016-10" db="EMBL/GenBank/DDBJ databases">
        <title>Genome sequence of Streptomyces mangrovisoli MUSC 149.</title>
        <authorList>
            <person name="Lee L.-H."/>
            <person name="Ser H.-L."/>
        </authorList>
    </citation>
    <scope>NUCLEOTIDE SEQUENCE [LARGE SCALE GENOMIC DNA]</scope>
    <source>
        <strain evidence="3">MUSC 149</strain>
    </source>
</reference>
<dbReference type="Gene3D" id="3.40.50.720">
    <property type="entry name" value="NAD(P)-binding Rossmann-like Domain"/>
    <property type="match status" value="1"/>
</dbReference>
<dbReference type="Proteomes" id="UP000034196">
    <property type="component" value="Unassembled WGS sequence"/>
</dbReference>
<dbReference type="PRINTS" id="PR00081">
    <property type="entry name" value="GDHRDH"/>
</dbReference>
<keyword evidence="2" id="KW-0560">Oxidoreductase</keyword>
<dbReference type="PROSITE" id="PS00061">
    <property type="entry name" value="ADH_SHORT"/>
    <property type="match status" value="1"/>
</dbReference>
<evidence type="ECO:0008006" key="5">
    <source>
        <dbReference type="Google" id="ProtNLM"/>
    </source>
</evidence>
<dbReference type="STRING" id="1428628.WN71_025890"/>
<dbReference type="PANTHER" id="PTHR42760:SF129">
    <property type="entry name" value="OXIDOREDUCTASE"/>
    <property type="match status" value="1"/>
</dbReference>
<dbReference type="AlphaFoldDB" id="A0A1J4NRU5"/>
<dbReference type="RefSeq" id="WP_046585698.1">
    <property type="nucleotide sequence ID" value="NZ_LAVA02000066.1"/>
</dbReference>
<dbReference type="FunFam" id="3.40.50.720:FF:000084">
    <property type="entry name" value="Short-chain dehydrogenase reductase"/>
    <property type="match status" value="1"/>
</dbReference>
<evidence type="ECO:0000313" key="3">
    <source>
        <dbReference type="EMBL" id="OIJ65032.1"/>
    </source>
</evidence>
<dbReference type="GO" id="GO:0030497">
    <property type="term" value="P:fatty acid elongation"/>
    <property type="evidence" value="ECO:0007669"/>
    <property type="project" value="TreeGrafter"/>
</dbReference>
<dbReference type="PANTHER" id="PTHR42760">
    <property type="entry name" value="SHORT-CHAIN DEHYDROGENASES/REDUCTASES FAMILY MEMBER"/>
    <property type="match status" value="1"/>
</dbReference>
<accession>A0A1J4NRU5</accession>
<dbReference type="GO" id="GO:0016616">
    <property type="term" value="F:oxidoreductase activity, acting on the CH-OH group of donors, NAD or NADP as acceptor"/>
    <property type="evidence" value="ECO:0007669"/>
    <property type="project" value="TreeGrafter"/>
</dbReference>
<keyword evidence="4" id="KW-1185">Reference proteome</keyword>
<dbReference type="InterPro" id="IPR020904">
    <property type="entry name" value="Sc_DH/Rdtase_CS"/>
</dbReference>
<organism evidence="3 4">
    <name type="scientific">Streptomyces mangrovisoli</name>
    <dbReference type="NCBI Taxonomy" id="1428628"/>
    <lineage>
        <taxon>Bacteria</taxon>
        <taxon>Bacillati</taxon>
        <taxon>Actinomycetota</taxon>
        <taxon>Actinomycetes</taxon>
        <taxon>Kitasatosporales</taxon>
        <taxon>Streptomycetaceae</taxon>
        <taxon>Streptomyces</taxon>
    </lineage>
</organism>
<evidence type="ECO:0000313" key="4">
    <source>
        <dbReference type="Proteomes" id="UP000034196"/>
    </source>
</evidence>
<evidence type="ECO:0000256" key="2">
    <source>
        <dbReference type="ARBA" id="ARBA00023002"/>
    </source>
</evidence>
<dbReference type="SUPFAM" id="SSF51735">
    <property type="entry name" value="NAD(P)-binding Rossmann-fold domains"/>
    <property type="match status" value="1"/>
</dbReference>
<dbReference type="EMBL" id="LAVA02000066">
    <property type="protein sequence ID" value="OIJ65032.1"/>
    <property type="molecule type" value="Genomic_DNA"/>
</dbReference>
<proteinExistence type="inferred from homology"/>
<dbReference type="InterPro" id="IPR002347">
    <property type="entry name" value="SDR_fam"/>
</dbReference>
<evidence type="ECO:0000256" key="1">
    <source>
        <dbReference type="ARBA" id="ARBA00006484"/>
    </source>
</evidence>
<gene>
    <name evidence="3" type="ORF">WN71_025890</name>
</gene>
<comment type="similarity">
    <text evidence="1">Belongs to the short-chain dehydrogenases/reductases (SDR) family.</text>
</comment>
<dbReference type="OrthoDB" id="9793325at2"/>
<dbReference type="Pfam" id="PF13561">
    <property type="entry name" value="adh_short_C2"/>
    <property type="match status" value="1"/>
</dbReference>
<protein>
    <recommendedName>
        <fullName evidence="5">3-oxoacyl-ACP reductase</fullName>
    </recommendedName>
</protein>